<feature type="region of interest" description="Disordered" evidence="7">
    <location>
        <begin position="1"/>
        <end position="22"/>
    </location>
</feature>
<evidence type="ECO:0000259" key="10">
    <source>
        <dbReference type="SMART" id="SM01310"/>
    </source>
</evidence>
<proteinExistence type="inferred from homology"/>
<sequence>MPVAPGSSSVTTNSITTTLVNGNSMTDRELGISKSEMEGRNPVSLDVLNEHLVVQNRIKEGAENLLGMALTSAVRHQVESELDVANNKIEAIQRRIDQQSSRVKQQATAAAQQKLQGKPSLSTLRSNKEHDEKGSFLRGEDFRTALQNAGRCLRELDIINQASATSSSRGESSSLGGIKTSESTDIDRRRVLLLSELTDILRRSLRVRYELKTADLLQTVEPCMSDKCSKTCRAATYRLIRQSLVDSDTVIQLGRSLDWYIVKSLQRDNKHAQEKEQALKLIRTVIEVGTTRRDASISTSANAGGVHLSEAVMRAIIAVAEHPEDPFRPICIQTLTEILLMDIELLARSGGIKVLLHVLGEGPHELAPIIVSAFLHIVDSPRTRVYLTVGTDLEMALSPITDAYGKGPEQREKIKACAKLVQLMLRTWSGLMYLCLDDMRAIRSLIDTLRIPSLENRDLILDMFFDLLNIKSPEWYQTFIDGRRLTMYRRNNLPEQQKDPENVDRTHQTLKLTDQYLALLLVILTNAGLCDALTEMMAESSSGPSLIRKATLLMAEILDMSNRVLPLSVAGRLQAIPAVFDMATDYDNKEHRIVGTSAVSAIDSFNRNKARLETNDSSLKARPRANSVEDAVRRGQRQVEQVKLKMSMQMDDKTFQAAMLETQVLLTKDHTRWDFDALQALIEGPLLAPKRMEEATRVTRFIRRLMSFYLPSSFRFSDMRRTKPNIRWVRLGCSLMNTLMTTQEGVKYLSTEDQFLHQIVKSFAQLDPFNGVSESDPIFSKKRVADTLTYGYIEMLGVLSKYTDGINLLEKFKIFTAFYHLSELRSREDLIKGIIENLDYSIDGHSRIVLSKALTSSYKHVRLYATRHLGSLIRSSQTANAWTLRLLLTQLYDPSPEVCELAVHFLEEACESKEVLQMVVEMQPTMDHLGEIGHPLLLKFMSTPMGFRFLYDAGYIDREMDIWFNERNIYYVVQVEVFLAKVFNGASNRDEEDDFQVFDGTVPPHFYGEMSKTDLGCQILEEKGHFNDFAQFIRRHSHESEDPDLIMKLKSILWAVGNVGATEGGLPFLEEEEVIPAVLEILERSPIPSVRGTCFFVLGLISCTSQGAEILDDYKWEATLSPLGLPTGICIPADVDRFLSMSPWTPKVPQSLEPRLLPPTVEHEVEIITAIQNLANTVIANAASRSLTKLKNKSETKAAFQKPEMFYRGLHIISTQRYRFPVRRYIIDLFNLELDPDMVDAFQSAEKRLVSSASHQHPRMDTLRLSVFGRLGMGRHGSESDDSDEDDGISTPPTRPTGPQHDRPAISLEPMIRYAAAELAANPETTSLARGEYLRTHFKNMREVAAALTGLKLQKAYLYLADVKDHNRTIPFRRFAGGIGRTGQAKEFKTTKGRWPEKSIKFILRLLKNAESNADAKNLDVEELVIKSIGVQQAPKTRRRTYRAHGRINPYQGHPCHVEIILAAPAGEVEKATDKVAPSSLATLNRRQVARRRIEAARV</sequence>
<accession>A0A5C3LHS0</accession>
<comment type="similarity">
    <text evidence="2 6">Belongs to the universal ribosomal protein uL22 family.</text>
</comment>
<dbReference type="SUPFAM" id="SSF54843">
    <property type="entry name" value="Ribosomal protein L22"/>
    <property type="match status" value="1"/>
</dbReference>
<dbReference type="Pfam" id="PF14663">
    <property type="entry name" value="RasGEF_N_2"/>
    <property type="match status" value="1"/>
</dbReference>
<dbReference type="PANTHER" id="PTHR13298:SF11">
    <property type="entry name" value="RAPAMYCIN-INSENSITIVE COMPANION OF MTOR"/>
    <property type="match status" value="1"/>
</dbReference>
<evidence type="ECO:0000256" key="4">
    <source>
        <dbReference type="ARBA" id="ARBA00023274"/>
    </source>
</evidence>
<comment type="subunit">
    <text evidence="5">Component of the large ribosomal subunit (LSU). Mature yeast ribosomes consist of a small (40S) and a large (60S) subunit. The 40S small subunit contains 1 molecule of ribosomal RNA (18S rRNA) and at least 33 different proteins. The large 60S subunit contains 3 rRNA molecules (25S, 5.8S and 5S rRNA) and at least 46 different proteins. uL22 is associated with the polypeptide exit tunnel.</text>
</comment>
<feature type="region of interest" description="Disordered" evidence="7">
    <location>
        <begin position="100"/>
        <end position="136"/>
    </location>
</feature>
<dbReference type="Pfam" id="PF14668">
    <property type="entry name" value="RICTOR_V"/>
    <property type="match status" value="1"/>
</dbReference>
<protein>
    <submittedName>
        <fullName evidence="11">Uncharacterized protein</fullName>
    </submittedName>
</protein>
<dbReference type="Pfam" id="PF00237">
    <property type="entry name" value="Ribosomal_L22"/>
    <property type="match status" value="1"/>
</dbReference>
<organism evidence="11 12">
    <name type="scientific">Coprinopsis marcescibilis</name>
    <name type="common">Agaric fungus</name>
    <name type="synonym">Psathyrella marcescibilis</name>
    <dbReference type="NCBI Taxonomy" id="230819"/>
    <lineage>
        <taxon>Eukaryota</taxon>
        <taxon>Fungi</taxon>
        <taxon>Dikarya</taxon>
        <taxon>Basidiomycota</taxon>
        <taxon>Agaricomycotina</taxon>
        <taxon>Agaricomycetes</taxon>
        <taxon>Agaricomycetidae</taxon>
        <taxon>Agaricales</taxon>
        <taxon>Agaricineae</taxon>
        <taxon>Psathyrellaceae</taxon>
        <taxon>Coprinopsis</taxon>
    </lineage>
</organism>
<dbReference type="InterPro" id="IPR029451">
    <property type="entry name" value="RICTOR_M"/>
</dbReference>
<dbReference type="SMART" id="SM01308">
    <property type="entry name" value="RICTOR_N"/>
    <property type="match status" value="1"/>
</dbReference>
<dbReference type="OrthoDB" id="271111at2759"/>
<dbReference type="SUPFAM" id="SSF46585">
    <property type="entry name" value="HR1 repeat"/>
    <property type="match status" value="1"/>
</dbReference>
<dbReference type="InterPro" id="IPR016024">
    <property type="entry name" value="ARM-type_fold"/>
</dbReference>
<feature type="compositionally biased region" description="Low complexity" evidence="7">
    <location>
        <begin position="7"/>
        <end position="18"/>
    </location>
</feature>
<dbReference type="Gene3D" id="3.90.470.10">
    <property type="entry name" value="Ribosomal protein L22/L17"/>
    <property type="match status" value="1"/>
</dbReference>
<comment type="similarity">
    <text evidence="1">Belongs to the RICTOR family.</text>
</comment>
<gene>
    <name evidence="11" type="ORF">FA15DRAFT_612999</name>
</gene>
<dbReference type="NCBIfam" id="TIGR01038">
    <property type="entry name" value="uL22_arch_euk"/>
    <property type="match status" value="1"/>
</dbReference>
<dbReference type="InterPro" id="IPR029453">
    <property type="entry name" value="Rictor_IV"/>
</dbReference>
<evidence type="ECO:0000313" key="11">
    <source>
        <dbReference type="EMBL" id="TFK28071.1"/>
    </source>
</evidence>
<evidence type="ECO:0000256" key="2">
    <source>
        <dbReference type="ARBA" id="ARBA00009451"/>
    </source>
</evidence>
<dbReference type="EMBL" id="ML210159">
    <property type="protein sequence ID" value="TFK28071.1"/>
    <property type="molecule type" value="Genomic_DNA"/>
</dbReference>
<dbReference type="Proteomes" id="UP000307440">
    <property type="component" value="Unassembled WGS sequence"/>
</dbReference>
<dbReference type="InterPro" id="IPR001063">
    <property type="entry name" value="Ribosomal_uL22"/>
</dbReference>
<feature type="compositionally biased region" description="Basic and acidic residues" evidence="7">
    <location>
        <begin position="126"/>
        <end position="136"/>
    </location>
</feature>
<dbReference type="GO" id="GO:0031932">
    <property type="term" value="C:TORC2 complex"/>
    <property type="evidence" value="ECO:0007669"/>
    <property type="project" value="InterPro"/>
</dbReference>
<dbReference type="InterPro" id="IPR028267">
    <property type="entry name" value="Pianissimo_N"/>
</dbReference>
<dbReference type="Pfam" id="PF14664">
    <property type="entry name" value="RICTOR_N"/>
    <property type="match status" value="1"/>
</dbReference>
<evidence type="ECO:0000256" key="3">
    <source>
        <dbReference type="ARBA" id="ARBA00022980"/>
    </source>
</evidence>
<evidence type="ECO:0000256" key="1">
    <source>
        <dbReference type="ARBA" id="ARBA00008878"/>
    </source>
</evidence>
<dbReference type="InterPro" id="IPR028268">
    <property type="entry name" value="Pianissimo_fam"/>
</dbReference>
<dbReference type="GO" id="GO:0038203">
    <property type="term" value="P:TORC2 signaling"/>
    <property type="evidence" value="ECO:0007669"/>
    <property type="project" value="TreeGrafter"/>
</dbReference>
<dbReference type="InterPro" id="IPR036394">
    <property type="entry name" value="Ribosomal_uL22_sf"/>
</dbReference>
<feature type="domain" description="Rapamycin-insensitive companion of mTOR" evidence="10">
    <location>
        <begin position="1046"/>
        <end position="1118"/>
    </location>
</feature>
<dbReference type="GO" id="GO:0015934">
    <property type="term" value="C:large ribosomal subunit"/>
    <property type="evidence" value="ECO:0007669"/>
    <property type="project" value="InterPro"/>
</dbReference>
<evidence type="ECO:0000256" key="6">
    <source>
        <dbReference type="RuleBase" id="RU004005"/>
    </source>
</evidence>
<evidence type="ECO:0000259" key="8">
    <source>
        <dbReference type="SMART" id="SM01307"/>
    </source>
</evidence>
<dbReference type="GO" id="GO:0030684">
    <property type="term" value="C:preribosome"/>
    <property type="evidence" value="ECO:0007669"/>
    <property type="project" value="UniProtKB-ARBA"/>
</dbReference>
<dbReference type="FunFam" id="3.90.470.10:FF:000012">
    <property type="entry name" value="60S ribosomal protein L17"/>
    <property type="match status" value="1"/>
</dbReference>
<dbReference type="Pfam" id="PF14666">
    <property type="entry name" value="RICTOR_M"/>
    <property type="match status" value="1"/>
</dbReference>
<dbReference type="InterPro" id="IPR005721">
    <property type="entry name" value="Ribosomal_uL22_euk/arc"/>
</dbReference>
<dbReference type="CDD" id="cd00336">
    <property type="entry name" value="Ribosomal_L22"/>
    <property type="match status" value="1"/>
</dbReference>
<name>A0A5C3LHS0_COPMA</name>
<reference evidence="11 12" key="1">
    <citation type="journal article" date="2019" name="Nat. Ecol. Evol.">
        <title>Megaphylogeny resolves global patterns of mushroom evolution.</title>
        <authorList>
            <person name="Varga T."/>
            <person name="Krizsan K."/>
            <person name="Foldi C."/>
            <person name="Dima B."/>
            <person name="Sanchez-Garcia M."/>
            <person name="Sanchez-Ramirez S."/>
            <person name="Szollosi G.J."/>
            <person name="Szarkandi J.G."/>
            <person name="Papp V."/>
            <person name="Albert L."/>
            <person name="Andreopoulos W."/>
            <person name="Angelini C."/>
            <person name="Antonin V."/>
            <person name="Barry K.W."/>
            <person name="Bougher N.L."/>
            <person name="Buchanan P."/>
            <person name="Buyck B."/>
            <person name="Bense V."/>
            <person name="Catcheside P."/>
            <person name="Chovatia M."/>
            <person name="Cooper J."/>
            <person name="Damon W."/>
            <person name="Desjardin D."/>
            <person name="Finy P."/>
            <person name="Geml J."/>
            <person name="Haridas S."/>
            <person name="Hughes K."/>
            <person name="Justo A."/>
            <person name="Karasinski D."/>
            <person name="Kautmanova I."/>
            <person name="Kiss B."/>
            <person name="Kocsube S."/>
            <person name="Kotiranta H."/>
            <person name="LaButti K.M."/>
            <person name="Lechner B.E."/>
            <person name="Liimatainen K."/>
            <person name="Lipzen A."/>
            <person name="Lukacs Z."/>
            <person name="Mihaltcheva S."/>
            <person name="Morgado L.N."/>
            <person name="Niskanen T."/>
            <person name="Noordeloos M.E."/>
            <person name="Ohm R.A."/>
            <person name="Ortiz-Santana B."/>
            <person name="Ovrebo C."/>
            <person name="Racz N."/>
            <person name="Riley R."/>
            <person name="Savchenko A."/>
            <person name="Shiryaev A."/>
            <person name="Soop K."/>
            <person name="Spirin V."/>
            <person name="Szebenyi C."/>
            <person name="Tomsovsky M."/>
            <person name="Tulloss R.E."/>
            <person name="Uehling J."/>
            <person name="Grigoriev I.V."/>
            <person name="Vagvolgyi C."/>
            <person name="Papp T."/>
            <person name="Martin F.M."/>
            <person name="Miettinen O."/>
            <person name="Hibbett D.S."/>
            <person name="Nagy L.G."/>
        </authorList>
    </citation>
    <scope>NUCLEOTIDE SEQUENCE [LARGE SCALE GENOMIC DNA]</scope>
    <source>
        <strain evidence="11 12">CBS 121175</strain>
    </source>
</reference>
<evidence type="ECO:0000313" key="12">
    <source>
        <dbReference type="Proteomes" id="UP000307440"/>
    </source>
</evidence>
<evidence type="ECO:0000256" key="5">
    <source>
        <dbReference type="ARBA" id="ARBA00065089"/>
    </source>
</evidence>
<dbReference type="SUPFAM" id="SSF48371">
    <property type="entry name" value="ARM repeat"/>
    <property type="match status" value="1"/>
</dbReference>
<evidence type="ECO:0000259" key="9">
    <source>
        <dbReference type="SMART" id="SM01308"/>
    </source>
</evidence>
<dbReference type="SMART" id="SM01303">
    <property type="entry name" value="RasGEF_N_2"/>
    <property type="match status" value="1"/>
</dbReference>
<keyword evidence="12" id="KW-1185">Reference proteome</keyword>
<feature type="domain" description="Rapamycin-insensitive companion of mTOR N-terminal" evidence="9">
    <location>
        <begin position="191"/>
        <end position="566"/>
    </location>
</feature>
<dbReference type="InterPro" id="IPR036274">
    <property type="entry name" value="HR1_rpt_sf"/>
</dbReference>
<keyword evidence="4 6" id="KW-0687">Ribonucleoprotein</keyword>
<keyword evidence="3 6" id="KW-0689">Ribosomal protein</keyword>
<dbReference type="InterPro" id="IPR018260">
    <property type="entry name" value="Ribosomal_uL22_CS"/>
</dbReference>
<dbReference type="PROSITE" id="PS00464">
    <property type="entry name" value="RIBOSOMAL_L22"/>
    <property type="match status" value="1"/>
</dbReference>
<dbReference type="SMART" id="SM01307">
    <property type="entry name" value="RICTOR_M"/>
    <property type="match status" value="1"/>
</dbReference>
<dbReference type="SMART" id="SM01310">
    <property type="entry name" value="RICTOR_V"/>
    <property type="match status" value="1"/>
</dbReference>
<feature type="region of interest" description="Disordered" evidence="7">
    <location>
        <begin position="1274"/>
        <end position="1304"/>
    </location>
</feature>
<dbReference type="STRING" id="230819.A0A5C3LHS0"/>
<evidence type="ECO:0000256" key="7">
    <source>
        <dbReference type="SAM" id="MobiDB-lite"/>
    </source>
</evidence>
<dbReference type="PANTHER" id="PTHR13298">
    <property type="entry name" value="CYTOSOLIC REGULATOR PIANISSIMO"/>
    <property type="match status" value="1"/>
</dbReference>
<feature type="domain" description="Rapamycin-insensitive companion of mTOR middle" evidence="8">
    <location>
        <begin position="650"/>
        <end position="875"/>
    </location>
</feature>
<dbReference type="Gene3D" id="1.10.287.160">
    <property type="entry name" value="HR1 repeat"/>
    <property type="match status" value="1"/>
</dbReference>
<dbReference type="GO" id="GO:0006412">
    <property type="term" value="P:translation"/>
    <property type="evidence" value="ECO:0007669"/>
    <property type="project" value="InterPro"/>
</dbReference>
<dbReference type="InterPro" id="IPR029452">
    <property type="entry name" value="RICTOR_V"/>
</dbReference>
<dbReference type="GO" id="GO:0003735">
    <property type="term" value="F:structural constituent of ribosome"/>
    <property type="evidence" value="ECO:0007669"/>
    <property type="project" value="InterPro"/>
</dbReference>